<organism evidence="2 3">
    <name type="scientific">Pseudorhizobium tarimense</name>
    <dbReference type="NCBI Taxonomy" id="1079109"/>
    <lineage>
        <taxon>Bacteria</taxon>
        <taxon>Pseudomonadati</taxon>
        <taxon>Pseudomonadota</taxon>
        <taxon>Alphaproteobacteria</taxon>
        <taxon>Hyphomicrobiales</taxon>
        <taxon>Rhizobiaceae</taxon>
        <taxon>Rhizobium/Agrobacterium group</taxon>
        <taxon>Pseudorhizobium</taxon>
    </lineage>
</organism>
<evidence type="ECO:0000313" key="3">
    <source>
        <dbReference type="Proteomes" id="UP001549031"/>
    </source>
</evidence>
<protein>
    <recommendedName>
        <fullName evidence="4">DUF930 domain-containing protein</fullName>
    </recommendedName>
</protein>
<evidence type="ECO:0000256" key="1">
    <source>
        <dbReference type="SAM" id="MobiDB-lite"/>
    </source>
</evidence>
<evidence type="ECO:0000313" key="2">
    <source>
        <dbReference type="EMBL" id="MET3586369.1"/>
    </source>
</evidence>
<sequence length="314" mass="33869">MRWGIPASFALHVVLAAILILGLPLELPVPPEEEAVTVEIVERPPEPEPPPEPAPEAEPQPEAAEEPPPPPAEEEQAPEPPPPPPETAAEEESAEASPIPTLRPVFEFGEETPGPKESPEGNASAGGPEAPPEPETPPEPEAEAEPQENPQAEAPEALAAETATADAAEPATAPPETVQEPSEAEGQSTDEPVETLTEAKVLFSEEITEDPVARTAMEDLPRSMRATQLCETELTEQLRNASPPQDPDFIPRSPLSEGTVLELRQTAFRAKGQWYDLSFRCEINEDATKVMRFAFDIGAPVPRSEWRRRGFPGT</sequence>
<dbReference type="Proteomes" id="UP001549031">
    <property type="component" value="Unassembled WGS sequence"/>
</dbReference>
<dbReference type="EMBL" id="JBEPLJ010000008">
    <property type="protein sequence ID" value="MET3586369.1"/>
    <property type="molecule type" value="Genomic_DNA"/>
</dbReference>
<evidence type="ECO:0008006" key="4">
    <source>
        <dbReference type="Google" id="ProtNLM"/>
    </source>
</evidence>
<dbReference type="InterPro" id="IPR009273">
    <property type="entry name" value="DUF930"/>
</dbReference>
<proteinExistence type="predicted"/>
<accession>A0ABV2H794</accession>
<dbReference type="Pfam" id="PF06059">
    <property type="entry name" value="DUF930"/>
    <property type="match status" value="1"/>
</dbReference>
<feature type="compositionally biased region" description="Low complexity" evidence="1">
    <location>
        <begin position="147"/>
        <end position="181"/>
    </location>
</feature>
<keyword evidence="3" id="KW-1185">Reference proteome</keyword>
<feature type="region of interest" description="Disordered" evidence="1">
    <location>
        <begin position="36"/>
        <end position="215"/>
    </location>
</feature>
<comment type="caution">
    <text evidence="2">The sequence shown here is derived from an EMBL/GenBank/DDBJ whole genome shotgun (WGS) entry which is preliminary data.</text>
</comment>
<feature type="compositionally biased region" description="Pro residues" evidence="1">
    <location>
        <begin position="47"/>
        <end position="58"/>
    </location>
</feature>
<feature type="compositionally biased region" description="Acidic residues" evidence="1">
    <location>
        <begin position="136"/>
        <end position="146"/>
    </location>
</feature>
<reference evidence="2 3" key="1">
    <citation type="submission" date="2024-06" db="EMBL/GenBank/DDBJ databases">
        <title>Genomic Encyclopedia of Type Strains, Phase IV (KMG-IV): sequencing the most valuable type-strain genomes for metagenomic binning, comparative biology and taxonomic classification.</title>
        <authorList>
            <person name="Goeker M."/>
        </authorList>
    </citation>
    <scope>NUCLEOTIDE SEQUENCE [LARGE SCALE GENOMIC DNA]</scope>
    <source>
        <strain evidence="2 3">DSM 105042</strain>
    </source>
</reference>
<gene>
    <name evidence="2" type="ORF">ABID21_002486</name>
</gene>
<dbReference type="RefSeq" id="WP_247244029.1">
    <property type="nucleotide sequence ID" value="NZ_JALJRA010000008.1"/>
</dbReference>
<name>A0ABV2H794_9HYPH</name>